<dbReference type="InterPro" id="IPR023214">
    <property type="entry name" value="HAD_sf"/>
</dbReference>
<dbReference type="AlphaFoldDB" id="A0A401NWA8"/>
<comment type="similarity">
    <text evidence="2">Belongs to the HAD-like hydrolase superfamily. PHOSPHO family.</text>
</comment>
<feature type="binding site" evidence="7">
    <location>
        <position position="60"/>
    </location>
    <ligand>
        <name>substrate</name>
    </ligand>
</feature>
<reference evidence="9 10" key="1">
    <citation type="journal article" date="2018" name="Nat. Ecol. Evol.">
        <title>Shark genomes provide insights into elasmobranch evolution and the origin of vertebrates.</title>
        <authorList>
            <person name="Hara Y"/>
            <person name="Yamaguchi K"/>
            <person name="Onimaru K"/>
            <person name="Kadota M"/>
            <person name="Koyanagi M"/>
            <person name="Keeley SD"/>
            <person name="Tatsumi K"/>
            <person name="Tanaka K"/>
            <person name="Motone F"/>
            <person name="Kageyama Y"/>
            <person name="Nozu R"/>
            <person name="Adachi N"/>
            <person name="Nishimura O"/>
            <person name="Nakagawa R"/>
            <person name="Tanegashima C"/>
            <person name="Kiyatake I"/>
            <person name="Matsumoto R"/>
            <person name="Murakumo K"/>
            <person name="Nishida K"/>
            <person name="Terakita A"/>
            <person name="Kuratani S"/>
            <person name="Sato K"/>
            <person name="Hyodo S Kuraku.S."/>
        </authorList>
    </citation>
    <scope>NUCLEOTIDE SEQUENCE [LARGE SCALE GENOMIC DNA]</scope>
</reference>
<evidence type="ECO:0008006" key="11">
    <source>
        <dbReference type="Google" id="ProtNLM"/>
    </source>
</evidence>
<evidence type="ECO:0000256" key="8">
    <source>
        <dbReference type="PIRSR" id="PIRSR031051-3"/>
    </source>
</evidence>
<dbReference type="Proteomes" id="UP000288216">
    <property type="component" value="Unassembled WGS sequence"/>
</dbReference>
<feature type="binding site" evidence="8">
    <location>
        <position position="49"/>
    </location>
    <ligand>
        <name>Mg(2+)</name>
        <dbReference type="ChEBI" id="CHEBI:18420"/>
    </ligand>
</feature>
<evidence type="ECO:0000313" key="9">
    <source>
        <dbReference type="EMBL" id="GCB65151.1"/>
    </source>
</evidence>
<dbReference type="OMA" id="FHSHECQ"/>
<evidence type="ECO:0000256" key="2">
    <source>
        <dbReference type="ARBA" id="ARBA00008541"/>
    </source>
</evidence>
<dbReference type="SUPFAM" id="SSF56784">
    <property type="entry name" value="HAD-like"/>
    <property type="match status" value="1"/>
</dbReference>
<feature type="active site" description="Proton donor" evidence="6">
    <location>
        <position position="51"/>
    </location>
</feature>
<dbReference type="InterPro" id="IPR016965">
    <property type="entry name" value="Pase_PHOSPHO-typ"/>
</dbReference>
<dbReference type="GO" id="GO:0016791">
    <property type="term" value="F:phosphatase activity"/>
    <property type="evidence" value="ECO:0007669"/>
    <property type="project" value="InterPro"/>
</dbReference>
<dbReference type="PANTHER" id="PTHR20889:SF2">
    <property type="entry name" value="PHOSPHOETHANOLAMINE_PHOSPHOCHOLINE PHOSPHATASE"/>
    <property type="match status" value="1"/>
</dbReference>
<keyword evidence="5 8" id="KW-0460">Magnesium</keyword>
<keyword evidence="3 8" id="KW-0479">Metal-binding</keyword>
<keyword evidence="10" id="KW-1185">Reference proteome</keyword>
<name>A0A401NWA8_SCYTO</name>
<dbReference type="NCBIfam" id="TIGR01489">
    <property type="entry name" value="DKMTPPase-SF"/>
    <property type="match status" value="1"/>
</dbReference>
<protein>
    <recommendedName>
        <fullName evidence="11">Phosphoethanolamine/phosphocholine phosphatase</fullName>
    </recommendedName>
</protein>
<feature type="binding site" evidence="8">
    <location>
        <position position="51"/>
    </location>
    <ligand>
        <name>Mg(2+)</name>
        <dbReference type="ChEBI" id="CHEBI:18420"/>
    </ligand>
</feature>
<evidence type="ECO:0000256" key="4">
    <source>
        <dbReference type="ARBA" id="ARBA00022801"/>
    </source>
</evidence>
<organism evidence="9 10">
    <name type="scientific">Scyliorhinus torazame</name>
    <name type="common">Cloudy catshark</name>
    <name type="synonym">Catulus torazame</name>
    <dbReference type="NCBI Taxonomy" id="75743"/>
    <lineage>
        <taxon>Eukaryota</taxon>
        <taxon>Metazoa</taxon>
        <taxon>Chordata</taxon>
        <taxon>Craniata</taxon>
        <taxon>Vertebrata</taxon>
        <taxon>Chondrichthyes</taxon>
        <taxon>Elasmobranchii</taxon>
        <taxon>Galeomorphii</taxon>
        <taxon>Galeoidea</taxon>
        <taxon>Carcharhiniformes</taxon>
        <taxon>Scyliorhinidae</taxon>
        <taxon>Scyliorhinus</taxon>
    </lineage>
</organism>
<gene>
    <name evidence="9" type="ORF">scyTo_0004723</name>
</gene>
<dbReference type="PIRSF" id="PIRSF031051">
    <property type="entry name" value="PyrdxlP_Pase_PHOSPHO2"/>
    <property type="match status" value="1"/>
</dbReference>
<dbReference type="EMBL" id="BFAA01001418">
    <property type="protein sequence ID" value="GCB65151.1"/>
    <property type="molecule type" value="Genomic_DNA"/>
</dbReference>
<comment type="cofactor">
    <cofactor evidence="1 8">
        <name>Mg(2+)</name>
        <dbReference type="ChEBI" id="CHEBI:18420"/>
    </cofactor>
</comment>
<evidence type="ECO:0000256" key="3">
    <source>
        <dbReference type="ARBA" id="ARBA00022723"/>
    </source>
</evidence>
<accession>A0A401NWA8</accession>
<evidence type="ECO:0000256" key="1">
    <source>
        <dbReference type="ARBA" id="ARBA00001946"/>
    </source>
</evidence>
<comment type="caution">
    <text evidence="9">The sequence shown here is derived from an EMBL/GenBank/DDBJ whole genome shotgun (WGS) entry which is preliminary data.</text>
</comment>
<dbReference type="Pfam" id="PF06888">
    <property type="entry name" value="Put_Phosphatase"/>
    <property type="match status" value="1"/>
</dbReference>
<dbReference type="STRING" id="75743.A0A401NWA8"/>
<dbReference type="InterPro" id="IPR036412">
    <property type="entry name" value="HAD-like_sf"/>
</dbReference>
<keyword evidence="4" id="KW-0378">Hydrolase</keyword>
<dbReference type="PANTHER" id="PTHR20889">
    <property type="entry name" value="PHOSPHATASE, ORPHAN 1, 2"/>
    <property type="match status" value="1"/>
</dbReference>
<sequence>MKRYDEEDNMVKMSRRYGEVKARQPRENIEKHFTSGNPVIMNKFLIVFDFDETIIQHNSDYVVLKCSPDQILPEDLLKPPEDGQWHEYMNKVLQYLYEKGVKEENMRKVLAETPLTKEMLTLFQFLRESSDLFECIIISDANTFFINTILEANDLSTVFQKIYTNPASIDSNNALVINPYHSHVCQQCPINMCKRQILHDHLVERAEEEVEFEKIFYVGDGTNDFCPSVFLTATDVIFPRKNYPLHHLISEVKMTEASAFQAPVVPWESAEDIMLFLQDCTGK</sequence>
<proteinExistence type="inferred from homology"/>
<dbReference type="GO" id="GO:0046872">
    <property type="term" value="F:metal ion binding"/>
    <property type="evidence" value="ECO:0007669"/>
    <property type="project" value="UniProtKB-KW"/>
</dbReference>
<feature type="active site" description="Nucleophile" evidence="6">
    <location>
        <position position="49"/>
    </location>
</feature>
<dbReference type="Gene3D" id="3.40.50.1000">
    <property type="entry name" value="HAD superfamily/HAD-like"/>
    <property type="match status" value="1"/>
</dbReference>
<dbReference type="OrthoDB" id="10267182at2759"/>
<evidence type="ECO:0000256" key="6">
    <source>
        <dbReference type="PIRSR" id="PIRSR031051-1"/>
    </source>
</evidence>
<evidence type="ECO:0000256" key="5">
    <source>
        <dbReference type="ARBA" id="ARBA00022842"/>
    </source>
</evidence>
<dbReference type="NCBIfam" id="TIGR01488">
    <property type="entry name" value="HAD-SF-IB"/>
    <property type="match status" value="1"/>
</dbReference>
<feature type="binding site" evidence="8">
    <location>
        <position position="220"/>
    </location>
    <ligand>
        <name>Mg(2+)</name>
        <dbReference type="ChEBI" id="CHEBI:18420"/>
    </ligand>
</feature>
<evidence type="ECO:0000313" key="10">
    <source>
        <dbReference type="Proteomes" id="UP000288216"/>
    </source>
</evidence>
<evidence type="ECO:0000256" key="7">
    <source>
        <dbReference type="PIRSR" id="PIRSR031051-2"/>
    </source>
</evidence>
<dbReference type="InterPro" id="IPR006384">
    <property type="entry name" value="HAD_hydro_PyrdxlP_Pase-like"/>
</dbReference>
<feature type="binding site" evidence="7">
    <location>
        <position position="140"/>
    </location>
    <ligand>
        <name>substrate</name>
    </ligand>
</feature>